<dbReference type="PANTHER" id="PTHR45884:SF2">
    <property type="entry name" value="N-ACETYLTRANSFERASE ECO"/>
    <property type="match status" value="1"/>
</dbReference>
<evidence type="ECO:0000256" key="9">
    <source>
        <dbReference type="ARBA" id="ARBA00023315"/>
    </source>
</evidence>
<feature type="compositionally biased region" description="Basic and acidic residues" evidence="10">
    <location>
        <begin position="272"/>
        <end position="292"/>
    </location>
</feature>
<name>A0A8H4II07_9PEZI</name>
<dbReference type="EMBL" id="WWBZ02000082">
    <property type="protein sequence ID" value="KAF4301521.1"/>
    <property type="molecule type" value="Genomic_DNA"/>
</dbReference>
<keyword evidence="8" id="KW-0131">Cell cycle</keyword>
<comment type="caution">
    <text evidence="13">The sequence shown here is derived from an EMBL/GenBank/DDBJ whole genome shotgun (WGS) entry which is preliminary data.</text>
</comment>
<keyword evidence="9" id="KW-0012">Acyltransferase</keyword>
<feature type="compositionally biased region" description="Basic and acidic residues" evidence="10">
    <location>
        <begin position="362"/>
        <end position="373"/>
    </location>
</feature>
<evidence type="ECO:0000256" key="2">
    <source>
        <dbReference type="ARBA" id="ARBA00005816"/>
    </source>
</evidence>
<feature type="region of interest" description="Disordered" evidence="10">
    <location>
        <begin position="351"/>
        <end position="378"/>
    </location>
</feature>
<accession>A0A8H4II07</accession>
<evidence type="ECO:0000259" key="12">
    <source>
        <dbReference type="Pfam" id="PF13880"/>
    </source>
</evidence>
<dbReference type="PANTHER" id="PTHR45884">
    <property type="entry name" value="N-ACETYLTRANSFERASE ECO"/>
    <property type="match status" value="1"/>
</dbReference>
<evidence type="ECO:0000256" key="5">
    <source>
        <dbReference type="ARBA" id="ARBA00022771"/>
    </source>
</evidence>
<keyword evidence="3" id="KW-0808">Transferase</keyword>
<dbReference type="GO" id="GO:0007064">
    <property type="term" value="P:mitotic sister chromatid cohesion"/>
    <property type="evidence" value="ECO:0007669"/>
    <property type="project" value="TreeGrafter"/>
</dbReference>
<dbReference type="Pfam" id="PF13878">
    <property type="entry name" value="zf-C2H2_3"/>
    <property type="match status" value="1"/>
</dbReference>
<keyword evidence="7" id="KW-0539">Nucleus</keyword>
<dbReference type="AlphaFoldDB" id="A0A8H4II07"/>
<evidence type="ECO:0000256" key="10">
    <source>
        <dbReference type="SAM" id="MobiDB-lite"/>
    </source>
</evidence>
<dbReference type="InterPro" id="IPR016181">
    <property type="entry name" value="Acyl_CoA_acyltransferase"/>
</dbReference>
<feature type="domain" description="N-acetyltransferase ESCO zinc-finger" evidence="11">
    <location>
        <begin position="153"/>
        <end position="191"/>
    </location>
</feature>
<feature type="region of interest" description="Disordered" evidence="10">
    <location>
        <begin position="1"/>
        <end position="88"/>
    </location>
</feature>
<evidence type="ECO:0000256" key="6">
    <source>
        <dbReference type="ARBA" id="ARBA00022833"/>
    </source>
</evidence>
<dbReference type="InterPro" id="IPR028009">
    <property type="entry name" value="ESCO_Acetyltransf_dom"/>
</dbReference>
<reference evidence="13 15" key="1">
    <citation type="submission" date="2020-04" db="EMBL/GenBank/DDBJ databases">
        <title>Genome Assembly and Annotation of Botryosphaeria dothidea sdau 11-99, a Latent Pathogen of Apple Fruit Ring Rot in China.</title>
        <authorList>
            <person name="Yu C."/>
            <person name="Diao Y."/>
            <person name="Lu Q."/>
            <person name="Zhao J."/>
            <person name="Cui S."/>
            <person name="Peng C."/>
            <person name="He B."/>
            <person name="Liu H."/>
        </authorList>
    </citation>
    <scope>NUCLEOTIDE SEQUENCE [LARGE SCALE GENOMIC DNA]</scope>
    <source>
        <strain evidence="15">sdau11-99</strain>
        <strain evidence="13">Sdau11-99</strain>
    </source>
</reference>
<feature type="region of interest" description="Disordered" evidence="10">
    <location>
        <begin position="101"/>
        <end position="149"/>
    </location>
</feature>
<feature type="region of interest" description="Disordered" evidence="10">
    <location>
        <begin position="272"/>
        <end position="306"/>
    </location>
</feature>
<keyword evidence="6" id="KW-0862">Zinc</keyword>
<dbReference type="InterPro" id="IPR028005">
    <property type="entry name" value="AcTrfase_ESCO_Znf_dom"/>
</dbReference>
<dbReference type="GO" id="GO:0061733">
    <property type="term" value="F:protein-lysine-acetyltransferase activity"/>
    <property type="evidence" value="ECO:0007669"/>
    <property type="project" value="TreeGrafter"/>
</dbReference>
<evidence type="ECO:0000256" key="3">
    <source>
        <dbReference type="ARBA" id="ARBA00022679"/>
    </source>
</evidence>
<evidence type="ECO:0000313" key="15">
    <source>
        <dbReference type="Proteomes" id="UP000572817"/>
    </source>
</evidence>
<evidence type="ECO:0000256" key="7">
    <source>
        <dbReference type="ARBA" id="ARBA00023242"/>
    </source>
</evidence>
<evidence type="ECO:0000259" key="11">
    <source>
        <dbReference type="Pfam" id="PF13878"/>
    </source>
</evidence>
<dbReference type="Pfam" id="PF13880">
    <property type="entry name" value="Acetyltransf_13"/>
    <property type="match status" value="1"/>
</dbReference>
<dbReference type="SUPFAM" id="SSF55729">
    <property type="entry name" value="Acyl-CoA N-acyltransferases (Nat)"/>
    <property type="match status" value="1"/>
</dbReference>
<feature type="compositionally biased region" description="Pro residues" evidence="10">
    <location>
        <begin position="66"/>
        <end position="79"/>
    </location>
</feature>
<sequence length="471" mass="50938">MKTYSRLKKTTYLSTGPPAKRRRILSDNDDDALQLSSDAAFLRNDAPSPPRSSLPRETSDAVLPSSTPPSSPPPAPPPVTSTSPLALPKRRPTFSFFARKAATAARSTDSNNNATKPSPRPPAEQPNDSVKEEPPAPAATENKKRPQQRRFTQLQLDLGSAPVQRTCKTCGMAFVPSNAEDAALHKRFHAMHVGGVEVGRAFGRGGGGGGGPVKGSGEVVWEKGVDGDVVVAVGRRDRAAAKTRVKRVLEVVERELGAVEIPETELWSEFLKDGGDKSKEGSASGTKEKEIGLKPQRSGTANGTGPKKVWENTMLRTDRFKAYLYVRSSKCIGLCLAERICKAYEVTATPQDSENSLKRSHAKTDKASPDKFHKSAPSALESSISTAITTSPTPQGAHTGISRIWVSSSHRRQGVATALLDAVNRDFCCSYFHEVEKRTSKEGVAFSQPTESGARLARRWFGSETGWAVYW</sequence>
<evidence type="ECO:0000256" key="4">
    <source>
        <dbReference type="ARBA" id="ARBA00022723"/>
    </source>
</evidence>
<organism evidence="13 15">
    <name type="scientific">Botryosphaeria dothidea</name>
    <dbReference type="NCBI Taxonomy" id="55169"/>
    <lineage>
        <taxon>Eukaryota</taxon>
        <taxon>Fungi</taxon>
        <taxon>Dikarya</taxon>
        <taxon>Ascomycota</taxon>
        <taxon>Pezizomycotina</taxon>
        <taxon>Dothideomycetes</taxon>
        <taxon>Dothideomycetes incertae sedis</taxon>
        <taxon>Botryosphaeriales</taxon>
        <taxon>Botryosphaeriaceae</taxon>
        <taxon>Botryosphaeria</taxon>
    </lineage>
</organism>
<dbReference type="GO" id="GO:0008270">
    <property type="term" value="F:zinc ion binding"/>
    <property type="evidence" value="ECO:0007669"/>
    <property type="project" value="UniProtKB-KW"/>
</dbReference>
<dbReference type="Gene3D" id="3.40.630.30">
    <property type="match status" value="1"/>
</dbReference>
<comment type="similarity">
    <text evidence="2">Belongs to the acetyltransferase family. ECO subfamily.</text>
</comment>
<dbReference type="OrthoDB" id="428854at2759"/>
<keyword evidence="15" id="KW-1185">Reference proteome</keyword>
<evidence type="ECO:0000256" key="8">
    <source>
        <dbReference type="ARBA" id="ARBA00023306"/>
    </source>
</evidence>
<dbReference type="GO" id="GO:0005634">
    <property type="term" value="C:nucleus"/>
    <property type="evidence" value="ECO:0007669"/>
    <property type="project" value="UniProtKB-SubCell"/>
</dbReference>
<dbReference type="EMBL" id="WWBZ02000040">
    <property type="protein sequence ID" value="KAF4304874.1"/>
    <property type="molecule type" value="Genomic_DNA"/>
</dbReference>
<protein>
    <submittedName>
        <fullName evidence="13">Uncharacterized protein</fullName>
    </submittedName>
</protein>
<dbReference type="GO" id="GO:0000785">
    <property type="term" value="C:chromatin"/>
    <property type="evidence" value="ECO:0007669"/>
    <property type="project" value="TreeGrafter"/>
</dbReference>
<dbReference type="CDD" id="cd04301">
    <property type="entry name" value="NAT_SF"/>
    <property type="match status" value="1"/>
</dbReference>
<evidence type="ECO:0000256" key="1">
    <source>
        <dbReference type="ARBA" id="ARBA00004123"/>
    </source>
</evidence>
<comment type="subcellular location">
    <subcellularLocation>
        <location evidence="1">Nucleus</location>
    </subcellularLocation>
</comment>
<keyword evidence="5" id="KW-0863">Zinc-finger</keyword>
<feature type="compositionally biased region" description="Polar residues" evidence="10">
    <location>
        <begin position="105"/>
        <end position="116"/>
    </location>
</feature>
<keyword evidence="4" id="KW-0479">Metal-binding</keyword>
<feature type="domain" description="N-acetyltransferase ESCO acetyl-transferase" evidence="12">
    <location>
        <begin position="397"/>
        <end position="470"/>
    </location>
</feature>
<evidence type="ECO:0000313" key="14">
    <source>
        <dbReference type="EMBL" id="KAF4304874.1"/>
    </source>
</evidence>
<gene>
    <name evidence="14" type="ORF">GTA08_BOTSDO06873</name>
    <name evidence="13" type="ORF">GTA08_BOTSDO11068</name>
</gene>
<dbReference type="Proteomes" id="UP000572817">
    <property type="component" value="Unassembled WGS sequence"/>
</dbReference>
<proteinExistence type="inferred from homology"/>
<evidence type="ECO:0000313" key="13">
    <source>
        <dbReference type="EMBL" id="KAF4301521.1"/>
    </source>
</evidence>